<reference evidence="3" key="1">
    <citation type="submission" date="2022-11" db="EMBL/GenBank/DDBJ databases">
        <authorList>
            <person name="Petersen C."/>
        </authorList>
    </citation>
    <scope>NUCLEOTIDE SEQUENCE</scope>
    <source>
        <strain evidence="3">IBT 30069</strain>
    </source>
</reference>
<dbReference type="InterPro" id="IPR024652">
    <property type="entry name" value="Trichodiene_synth"/>
</dbReference>
<dbReference type="Proteomes" id="UP001149165">
    <property type="component" value="Unassembled WGS sequence"/>
</dbReference>
<keyword evidence="2" id="KW-0456">Lyase</keyword>
<evidence type="ECO:0000313" key="3">
    <source>
        <dbReference type="EMBL" id="KAJ5096608.1"/>
    </source>
</evidence>
<evidence type="ECO:0008006" key="5">
    <source>
        <dbReference type="Google" id="ProtNLM"/>
    </source>
</evidence>
<evidence type="ECO:0000256" key="1">
    <source>
        <dbReference type="ARBA" id="ARBA00007946"/>
    </source>
</evidence>
<dbReference type="Pfam" id="PF06330">
    <property type="entry name" value="TRI5"/>
    <property type="match status" value="1"/>
</dbReference>
<dbReference type="EMBL" id="JAPQKH010000005">
    <property type="protein sequence ID" value="KAJ5096608.1"/>
    <property type="molecule type" value="Genomic_DNA"/>
</dbReference>
<dbReference type="GO" id="GO:0016838">
    <property type="term" value="F:carbon-oxygen lyase activity, acting on phosphates"/>
    <property type="evidence" value="ECO:0007669"/>
    <property type="project" value="InterPro"/>
</dbReference>
<organism evidence="3 4">
    <name type="scientific">Penicillium angulare</name>
    <dbReference type="NCBI Taxonomy" id="116970"/>
    <lineage>
        <taxon>Eukaryota</taxon>
        <taxon>Fungi</taxon>
        <taxon>Dikarya</taxon>
        <taxon>Ascomycota</taxon>
        <taxon>Pezizomycotina</taxon>
        <taxon>Eurotiomycetes</taxon>
        <taxon>Eurotiomycetidae</taxon>
        <taxon>Eurotiales</taxon>
        <taxon>Aspergillaceae</taxon>
        <taxon>Penicillium</taxon>
    </lineage>
</organism>
<comment type="caution">
    <text evidence="3">The sequence shown here is derived from an EMBL/GenBank/DDBJ whole genome shotgun (WGS) entry which is preliminary data.</text>
</comment>
<evidence type="ECO:0000256" key="2">
    <source>
        <dbReference type="ARBA" id="ARBA00023239"/>
    </source>
</evidence>
<reference evidence="3" key="2">
    <citation type="journal article" date="2023" name="IMA Fungus">
        <title>Comparative genomic study of the Penicillium genus elucidates a diverse pangenome and 15 lateral gene transfer events.</title>
        <authorList>
            <person name="Petersen C."/>
            <person name="Sorensen T."/>
            <person name="Nielsen M.R."/>
            <person name="Sondergaard T.E."/>
            <person name="Sorensen J.L."/>
            <person name="Fitzpatrick D.A."/>
            <person name="Frisvad J.C."/>
            <person name="Nielsen K.L."/>
        </authorList>
    </citation>
    <scope>NUCLEOTIDE SEQUENCE</scope>
    <source>
        <strain evidence="3">IBT 30069</strain>
    </source>
</reference>
<sequence length="362" mass="41926">MLSPNLLRSYLHSILNVVTFDLLRWEKLLQLLHGLSPYQIERSKPSPGVYKAQYEPFLRGFLRDAKVDMSTAPKPDPQFESALYAEIEPTTSDKRLAKACANIGMLVSIFFFPKHEDDVRYLIGVFTAYFLLVEDSGHLMVDDLAQFRRRLMTHEKQPAVFERMKWLLAELDKSYSSFSANKLFNGIINAWSVFEVEYDQTPGFELSKVNQETASPLFPHYFRNMTGCSEVYVFFLVMKKDCTMPRMRLLLQVTPELINITDEINDLFSFYKESVIDIKRAEGKEIELDNFVYQEAGVSQAPVFDVLQSTARRILDRQALIDTITKDDQKLQSLIRDYINGQFQFYCTASRYRLSELNLGLA</sequence>
<keyword evidence="4" id="KW-1185">Reference proteome</keyword>
<proteinExistence type="inferred from homology"/>
<dbReference type="OrthoDB" id="2998174at2759"/>
<dbReference type="SUPFAM" id="SSF48576">
    <property type="entry name" value="Terpenoid synthases"/>
    <property type="match status" value="1"/>
</dbReference>
<gene>
    <name evidence="3" type="ORF">N7456_007329</name>
</gene>
<dbReference type="AlphaFoldDB" id="A0A9W9FAH5"/>
<accession>A0A9W9FAH5</accession>
<dbReference type="Gene3D" id="1.10.600.10">
    <property type="entry name" value="Farnesyl Diphosphate Synthase"/>
    <property type="match status" value="1"/>
</dbReference>
<protein>
    <recommendedName>
        <fullName evidence="5">Terpenoid synthase</fullName>
    </recommendedName>
</protein>
<comment type="similarity">
    <text evidence="1">Belongs to the trichodiene synthase family.</text>
</comment>
<name>A0A9W9FAH5_9EURO</name>
<evidence type="ECO:0000313" key="4">
    <source>
        <dbReference type="Proteomes" id="UP001149165"/>
    </source>
</evidence>
<dbReference type="InterPro" id="IPR008949">
    <property type="entry name" value="Isoprenoid_synthase_dom_sf"/>
</dbReference>